<dbReference type="Proteomes" id="UP000196317">
    <property type="component" value="Unassembled WGS sequence"/>
</dbReference>
<dbReference type="Gene3D" id="3.90.75.20">
    <property type="match status" value="1"/>
</dbReference>
<gene>
    <name evidence="3" type="ORF">B9N65_01150</name>
    <name evidence="2" type="ORF">B9N65_09775</name>
</gene>
<dbReference type="InterPro" id="IPR010902">
    <property type="entry name" value="NUMOD4"/>
</dbReference>
<dbReference type="AlphaFoldDB" id="A0A1Y5ML02"/>
<feature type="domain" description="HNH nuclease" evidence="1">
    <location>
        <begin position="50"/>
        <end position="98"/>
    </location>
</feature>
<dbReference type="Pfam" id="PF13392">
    <property type="entry name" value="HNH_3"/>
    <property type="match status" value="1"/>
</dbReference>
<evidence type="ECO:0000259" key="1">
    <source>
        <dbReference type="SMART" id="SM00507"/>
    </source>
</evidence>
<evidence type="ECO:0000313" key="2">
    <source>
        <dbReference type="EMBL" id="OUT06859.1"/>
    </source>
</evidence>
<dbReference type="Pfam" id="PF07463">
    <property type="entry name" value="NUMOD4"/>
    <property type="match status" value="1"/>
</dbReference>
<dbReference type="SMART" id="SM00507">
    <property type="entry name" value="HNHc"/>
    <property type="match status" value="1"/>
</dbReference>
<dbReference type="GO" id="GO:0016788">
    <property type="term" value="F:hydrolase activity, acting on ester bonds"/>
    <property type="evidence" value="ECO:0007669"/>
    <property type="project" value="InterPro"/>
</dbReference>
<dbReference type="EMBL" id="NDYN01000001">
    <property type="protein sequence ID" value="OUT08977.1"/>
    <property type="molecule type" value="Genomic_DNA"/>
</dbReference>
<evidence type="ECO:0000313" key="3">
    <source>
        <dbReference type="EMBL" id="OUT08977.1"/>
    </source>
</evidence>
<dbReference type="SUPFAM" id="SSF54060">
    <property type="entry name" value="His-Me finger endonucleases"/>
    <property type="match status" value="1"/>
</dbReference>
<dbReference type="EMBL" id="NDYN01000010">
    <property type="protein sequence ID" value="OUT06859.1"/>
    <property type="molecule type" value="Genomic_DNA"/>
</dbReference>
<reference evidence="3 4" key="1">
    <citation type="submission" date="2017-04" db="EMBL/GenBank/DDBJ databases">
        <title>Complete genome of Campylobacter concisus ATCC 33237T and draft genomes for an additional eight well characterized C. concisus strains.</title>
        <authorList>
            <person name="Cornelius A.J."/>
            <person name="Miller W.G."/>
            <person name="Lastovica A.J."/>
            <person name="On S.L."/>
            <person name="French N.P."/>
            <person name="Vandenberg O."/>
            <person name="Biggs P.J."/>
        </authorList>
    </citation>
    <scope>NUCLEOTIDE SEQUENCE [LARGE SCALE GENOMIC DNA]</scope>
    <source>
        <strain evidence="3 4">CCUG 19995</strain>
    </source>
</reference>
<comment type="caution">
    <text evidence="3">The sequence shown here is derived from an EMBL/GenBank/DDBJ whole genome shotgun (WGS) entry which is preliminary data.</text>
</comment>
<dbReference type="InterPro" id="IPR003615">
    <property type="entry name" value="HNH_nuc"/>
</dbReference>
<dbReference type="InterPro" id="IPR044925">
    <property type="entry name" value="His-Me_finger_sf"/>
</dbReference>
<protein>
    <recommendedName>
        <fullName evidence="1">HNH nuclease domain-containing protein</fullName>
    </recommendedName>
</protein>
<name>A0A1Y5ML02_9BACT</name>
<proteinExistence type="predicted"/>
<dbReference type="RefSeq" id="WP_087582474.1">
    <property type="nucleotide sequence ID" value="NZ_NDYN01000001.1"/>
</dbReference>
<accession>A0A1Y5ML02</accession>
<sequence>MLSSIIETWKDVQDNSNYEVSNLGQVRNKKTSQVLKPFRNNSGYLVVKLITKHNLIHRLVASAFIDNPLNKKYVDHIDSNKDNNRVDNLQWVTCSENIQKAYNDGLHNLEKHKTYVGRKNARSKTKYFNVSTTYNDYKGERTYYYLAKVTHNGKNLCPRKFKTEEEAALHVNWIIDTYKLDRPKNIIDKSSTTISKESTPK</sequence>
<organism evidence="3 4">
    <name type="scientific">Campylobacter concisus</name>
    <dbReference type="NCBI Taxonomy" id="199"/>
    <lineage>
        <taxon>Bacteria</taxon>
        <taxon>Pseudomonadati</taxon>
        <taxon>Campylobacterota</taxon>
        <taxon>Epsilonproteobacteria</taxon>
        <taxon>Campylobacterales</taxon>
        <taxon>Campylobacteraceae</taxon>
        <taxon>Campylobacter</taxon>
    </lineage>
</organism>
<evidence type="ECO:0000313" key="4">
    <source>
        <dbReference type="Proteomes" id="UP000196317"/>
    </source>
</evidence>